<evidence type="ECO:0000256" key="3">
    <source>
        <dbReference type="ARBA" id="ARBA00022448"/>
    </source>
</evidence>
<dbReference type="CDD" id="cd14342">
    <property type="entry name" value="UBA_TAP-C"/>
    <property type="match status" value="1"/>
</dbReference>
<dbReference type="Gene3D" id="3.30.70.330">
    <property type="match status" value="1"/>
</dbReference>
<dbReference type="Gene3D" id="3.80.10.10">
    <property type="entry name" value="Ribonuclease Inhibitor"/>
    <property type="match status" value="1"/>
</dbReference>
<evidence type="ECO:0000313" key="11">
    <source>
        <dbReference type="RefSeq" id="XP_040599703.1"/>
    </source>
</evidence>
<dbReference type="InterPro" id="IPR057125">
    <property type="entry name" value="NXF1/2/3/5-like_LRR"/>
</dbReference>
<keyword evidence="5" id="KW-0677">Repeat</keyword>
<keyword evidence="7" id="KW-0539">Nucleus</keyword>
<dbReference type="InterPro" id="IPR032710">
    <property type="entry name" value="NTF2-like_dom_sf"/>
</dbReference>
<feature type="domain" description="TAP-C" evidence="9">
    <location>
        <begin position="595"/>
        <end position="650"/>
    </location>
</feature>
<dbReference type="InterPro" id="IPR002075">
    <property type="entry name" value="NTF2_dom"/>
</dbReference>
<keyword evidence="3" id="KW-0813">Transport</keyword>
<comment type="similarity">
    <text evidence="2">Belongs to the NXF family.</text>
</comment>
<dbReference type="RefSeq" id="XP_040599703.1">
    <property type="nucleotide sequence ID" value="XM_040743769.1"/>
</dbReference>
<evidence type="ECO:0000256" key="5">
    <source>
        <dbReference type="ARBA" id="ARBA00022737"/>
    </source>
</evidence>
<evidence type="ECO:0000256" key="7">
    <source>
        <dbReference type="ARBA" id="ARBA00023242"/>
    </source>
</evidence>
<dbReference type="PROSITE" id="PS51450">
    <property type="entry name" value="LRR"/>
    <property type="match status" value="1"/>
</dbReference>
<keyword evidence="10" id="KW-1185">Reference proteome</keyword>
<accession>A0ABM2XA80</accession>
<organism evidence="10 11">
    <name type="scientific">Mesocricetus auratus</name>
    <name type="common">Golden hamster</name>
    <dbReference type="NCBI Taxonomy" id="10036"/>
    <lineage>
        <taxon>Eukaryota</taxon>
        <taxon>Metazoa</taxon>
        <taxon>Chordata</taxon>
        <taxon>Craniata</taxon>
        <taxon>Vertebrata</taxon>
        <taxon>Euteleostomi</taxon>
        <taxon>Mammalia</taxon>
        <taxon>Eutheria</taxon>
        <taxon>Euarchontoglires</taxon>
        <taxon>Glires</taxon>
        <taxon>Rodentia</taxon>
        <taxon>Myomorpha</taxon>
        <taxon>Muroidea</taxon>
        <taxon>Cricetidae</taxon>
        <taxon>Cricetinae</taxon>
        <taxon>Mesocricetus</taxon>
    </lineage>
</organism>
<evidence type="ECO:0000313" key="10">
    <source>
        <dbReference type="Proteomes" id="UP000886700"/>
    </source>
</evidence>
<dbReference type="SMART" id="SM00804">
    <property type="entry name" value="TAP_C"/>
    <property type="match status" value="1"/>
</dbReference>
<evidence type="ECO:0000256" key="2">
    <source>
        <dbReference type="ARBA" id="ARBA00009285"/>
    </source>
</evidence>
<comment type="subcellular location">
    <subcellularLocation>
        <location evidence="1">Nucleus</location>
        <location evidence="1">Nucleoplasm</location>
    </subcellularLocation>
</comment>
<feature type="domain" description="NTF2" evidence="8">
    <location>
        <begin position="415"/>
        <end position="566"/>
    </location>
</feature>
<dbReference type="Proteomes" id="UP000886700">
    <property type="component" value="Unplaced"/>
</dbReference>
<dbReference type="PANTHER" id="PTHR10662">
    <property type="entry name" value="NUCLEAR RNA EXPORT FACTOR"/>
    <property type="match status" value="1"/>
</dbReference>
<dbReference type="PROSITE" id="PS50177">
    <property type="entry name" value="NTF2_DOMAIN"/>
    <property type="match status" value="1"/>
</dbReference>
<dbReference type="Gene3D" id="1.10.8.10">
    <property type="entry name" value="DNA helicase RuvA subunit, C-terminal domain"/>
    <property type="match status" value="1"/>
</dbReference>
<gene>
    <name evidence="11" type="primary">LOC101838223</name>
</gene>
<dbReference type="InterPro" id="IPR030217">
    <property type="entry name" value="NXF_fam"/>
</dbReference>
<dbReference type="InterPro" id="IPR012677">
    <property type="entry name" value="Nucleotide-bd_a/b_plait_sf"/>
</dbReference>
<dbReference type="SUPFAM" id="SSF54928">
    <property type="entry name" value="RNA-binding domain, RBD"/>
    <property type="match status" value="1"/>
</dbReference>
<dbReference type="GeneID" id="101838223"/>
<dbReference type="InterPro" id="IPR018222">
    <property type="entry name" value="Nuclear_transport_factor_2_euk"/>
</dbReference>
<name>A0ABM2XA80_MESAU</name>
<evidence type="ECO:0000259" key="8">
    <source>
        <dbReference type="PROSITE" id="PS50177"/>
    </source>
</evidence>
<dbReference type="PANTHER" id="PTHR10662:SF45">
    <property type="entry name" value="NUCLEAR RNA EXPORT FACTOR 7"/>
    <property type="match status" value="1"/>
</dbReference>
<evidence type="ECO:0000256" key="4">
    <source>
        <dbReference type="ARBA" id="ARBA00022614"/>
    </source>
</evidence>
<dbReference type="SUPFAM" id="SSF54427">
    <property type="entry name" value="NTF2-like"/>
    <property type="match status" value="1"/>
</dbReference>
<dbReference type="InterPro" id="IPR035979">
    <property type="entry name" value="RBD_domain_sf"/>
</dbReference>
<evidence type="ECO:0000256" key="1">
    <source>
        <dbReference type="ARBA" id="ARBA00004642"/>
    </source>
</evidence>
<dbReference type="PROSITE" id="PS51281">
    <property type="entry name" value="TAP_C"/>
    <property type="match status" value="1"/>
</dbReference>
<keyword evidence="6" id="KW-0509">mRNA transport</keyword>
<dbReference type="InterPro" id="IPR015245">
    <property type="entry name" value="Tap_RNA-bd"/>
</dbReference>
<dbReference type="SUPFAM" id="SSF52058">
    <property type="entry name" value="L domain-like"/>
    <property type="match status" value="1"/>
</dbReference>
<dbReference type="InterPro" id="IPR005637">
    <property type="entry name" value="TAP_C_dom"/>
</dbReference>
<dbReference type="Pfam" id="PF03943">
    <property type="entry name" value="TAP_C"/>
    <property type="match status" value="1"/>
</dbReference>
<reference evidence="11" key="1">
    <citation type="submission" date="2025-08" db="UniProtKB">
        <authorList>
            <consortium name="RefSeq"/>
        </authorList>
    </citation>
    <scope>IDENTIFICATION</scope>
    <source>
        <tissue evidence="11">Liver</tissue>
    </source>
</reference>
<evidence type="ECO:0000256" key="6">
    <source>
        <dbReference type="ARBA" id="ARBA00022816"/>
    </source>
</evidence>
<dbReference type="InterPro" id="IPR032675">
    <property type="entry name" value="LRR_dom_sf"/>
</dbReference>
<keyword evidence="4" id="KW-0433">Leucine-rich repeat</keyword>
<sequence length="651" mass="75368">MSGNLGGYNRRALEDHYGSKVAFLLAVTDKLGNVGFPISEYKGGDSRVLLGRKRDQVFFLGYTDKRKGHYEHPGRVFLPSKFQGDGGNVEMRDVLWDPSVRYTPYAMRHKNREDQHMEDQIHMTVWKDGKSQNKEVREHAEDGMLRNWFKVTILCGRKTDKTQIMKSVHSLCSVPFTAVDFHCDKHRVRFFVQDASTACALKDVSYKMYDEDSQKIPIFVNPSDVPYSVLNRFTGEQMVQLKLALRKRYDASQRALNLQKLHSDPELVHHGIDMILNRRSCMAATLQIIQEDFPELISLNLSNNKLFRLDSLFDVLEKAPQVKILNLSSNELRTAWELEKMKGLKLKMLWLEGNPLCSTFTDNSDYISAVLDCFPELSHLDGRKLPLSSVMDPEKPQFMKLCKESFKSSEAIKNQVQQFLQEYYLIYDYGERQGLLRVYHDQACFSLTIPFNPSDPDMSGLCGYFKNDMDMKNPKEFYHQRQLLKYTKQDIVDFLRALPKTLHALSSFQVDMCFQKDTMLCFSVSGLFKEVEGSSQGCIRAFMRTFIATLDRRSSNLCIVNDQLFLRNPSPDEIHGDFAIPLSTSCSTFKPVLSQEQQRMVWAFSNQSGMKLEWSQKCLEDNKWDYTRAAEVFTMLQIESKIPKEFFRQMT</sequence>
<dbReference type="SUPFAM" id="SSF46934">
    <property type="entry name" value="UBA-like"/>
    <property type="match status" value="1"/>
</dbReference>
<dbReference type="InterPro" id="IPR001611">
    <property type="entry name" value="Leu-rich_rpt"/>
</dbReference>
<dbReference type="Gene3D" id="3.10.450.50">
    <property type="match status" value="1"/>
</dbReference>
<dbReference type="InterPro" id="IPR009060">
    <property type="entry name" value="UBA-like_sf"/>
</dbReference>
<dbReference type="Pfam" id="PF09162">
    <property type="entry name" value="Tap-RNA_bind"/>
    <property type="match status" value="1"/>
</dbReference>
<dbReference type="Pfam" id="PF24048">
    <property type="entry name" value="LRR_NXF1-5"/>
    <property type="match status" value="1"/>
</dbReference>
<evidence type="ECO:0000259" key="9">
    <source>
        <dbReference type="PROSITE" id="PS51281"/>
    </source>
</evidence>
<protein>
    <submittedName>
        <fullName evidence="11">Nuclear RNA export factor 2</fullName>
    </submittedName>
</protein>
<dbReference type="Pfam" id="PF22602">
    <property type="entry name" value="NXF_NTF2"/>
    <property type="match status" value="1"/>
</dbReference>
<proteinExistence type="inferred from homology"/>